<comment type="caution">
    <text evidence="1">The sequence shown here is derived from an EMBL/GenBank/DDBJ whole genome shotgun (WGS) entry which is preliminary data.</text>
</comment>
<gene>
    <name evidence="1" type="ORF">GMARGA_LOCUS32458</name>
</gene>
<name>A0ABN7WLR2_GIGMA</name>
<dbReference type="EMBL" id="CAJVQB010051035">
    <property type="protein sequence ID" value="CAG8835213.1"/>
    <property type="molecule type" value="Genomic_DNA"/>
</dbReference>
<feature type="non-terminal residue" evidence="1">
    <location>
        <position position="1"/>
    </location>
</feature>
<evidence type="ECO:0000313" key="1">
    <source>
        <dbReference type="EMBL" id="CAG8835213.1"/>
    </source>
</evidence>
<feature type="non-terminal residue" evidence="1">
    <location>
        <position position="107"/>
    </location>
</feature>
<dbReference type="Proteomes" id="UP000789901">
    <property type="component" value="Unassembled WGS sequence"/>
</dbReference>
<proteinExistence type="predicted"/>
<sequence length="107" mass="12405">ITLSLHINTTTMENSQIAIQSPDYASLETISELYQSINSVPDASAKEKLPNTSQMLNSATKHLFLYTPKDRSELRFLVEKLREYYFFKKLLNDYFLPCQILPIDPKM</sequence>
<keyword evidence="2" id="KW-1185">Reference proteome</keyword>
<evidence type="ECO:0000313" key="2">
    <source>
        <dbReference type="Proteomes" id="UP000789901"/>
    </source>
</evidence>
<accession>A0ABN7WLR2</accession>
<reference evidence="1 2" key="1">
    <citation type="submission" date="2021-06" db="EMBL/GenBank/DDBJ databases">
        <authorList>
            <person name="Kallberg Y."/>
            <person name="Tangrot J."/>
            <person name="Rosling A."/>
        </authorList>
    </citation>
    <scope>NUCLEOTIDE SEQUENCE [LARGE SCALE GENOMIC DNA]</scope>
    <source>
        <strain evidence="1 2">120-4 pot B 10/14</strain>
    </source>
</reference>
<protein>
    <submittedName>
        <fullName evidence="1">1114_t:CDS:1</fullName>
    </submittedName>
</protein>
<organism evidence="1 2">
    <name type="scientific">Gigaspora margarita</name>
    <dbReference type="NCBI Taxonomy" id="4874"/>
    <lineage>
        <taxon>Eukaryota</taxon>
        <taxon>Fungi</taxon>
        <taxon>Fungi incertae sedis</taxon>
        <taxon>Mucoromycota</taxon>
        <taxon>Glomeromycotina</taxon>
        <taxon>Glomeromycetes</taxon>
        <taxon>Diversisporales</taxon>
        <taxon>Gigasporaceae</taxon>
        <taxon>Gigaspora</taxon>
    </lineage>
</organism>